<evidence type="ECO:0000313" key="3">
    <source>
        <dbReference type="Proteomes" id="UP000199727"/>
    </source>
</evidence>
<feature type="compositionally biased region" description="Polar residues" evidence="1">
    <location>
        <begin position="234"/>
        <end position="250"/>
    </location>
</feature>
<accession>A0A854QH62</accession>
<comment type="caution">
    <text evidence="2">The sequence shown here is derived from an EMBL/GenBank/DDBJ whole genome shotgun (WGS) entry which is preliminary data.</text>
</comment>
<feature type="region of interest" description="Disordered" evidence="1">
    <location>
        <begin position="226"/>
        <end position="252"/>
    </location>
</feature>
<feature type="compositionally biased region" description="Polar residues" evidence="1">
    <location>
        <begin position="126"/>
        <end position="139"/>
    </location>
</feature>
<feature type="region of interest" description="Disordered" evidence="1">
    <location>
        <begin position="126"/>
        <end position="209"/>
    </location>
</feature>
<reference evidence="2 3" key="1">
    <citation type="submission" date="2017-06" db="EMBL/GenBank/DDBJ databases">
        <title>Global population genomics of the pathogenic fungus Cryptococcus neoformans var. grubii.</title>
        <authorList>
            <person name="Cuomo C."/>
            <person name="Litvintseva A."/>
            <person name="Chen Y."/>
            <person name="Young S."/>
            <person name="Zeng Q."/>
            <person name="Chapman S."/>
            <person name="Gujja S."/>
            <person name="Saif S."/>
            <person name="Birren B."/>
        </authorList>
    </citation>
    <scope>NUCLEOTIDE SEQUENCE [LARGE SCALE GENOMIC DNA]</scope>
    <source>
        <strain evidence="2 3">Tu259-1</strain>
    </source>
</reference>
<feature type="compositionally biased region" description="Low complexity" evidence="1">
    <location>
        <begin position="146"/>
        <end position="159"/>
    </location>
</feature>
<sequence>MGVVADWRRSWDACIWLCMNERKTLSLTAAFRAEPKQNPAETEPLEEIGLSFRIATPSFSCIANNSGTCIFSYTIALLPTFHPIRPPPIPASLSITRIPPADPRRRIFIHLPHITSPRLILVPKPTSTQTPPTMAQPSPSYVPRISRPSSPAMTPTSSAYVPRSSSTSRVDRGALTPRVPLERKSSGLRNEMKRESTQETQETQEMSEDAKSILKLLSNLPAPLPESLPPTFLPSPSASPRSTPFSSPPKTFTEYVHLKRKRDLEPDESDETKISGNSNEIGLGLGLTVAPDKKRKIEEARGITPSSPVLNGIFRKDKARSGLRNEVEVEEGEVGEGHEERVRRDLWKPEKWSQMGNWYRDRALLLKRHGDAYLRAPTAKPDFVKTLPADRLKGLLCLTDSALLYNYSHFCDEKAKAKPLPGIYDSSSGLRTFVRKEWEHEMRRGEGSDGEEGSKERERERERARAMAGLMYLLEAVIMYQTGKDSLAILQHRGKELHATLASPHDNPSPPGFIATPSPTNPSHNGCHTASATTAAANSNTGANHSSAHPPNHSPTSAHSSAHSPSSSTSSTLPPDLLPLIFNSFRQSSDASQYLHISRFHLTLRTLRHYFPTSYGNAIHSELADQALPAPGDSLGAAREVDPDKPARFAWPIEMGMCAPVAHVVAFGRGMVKEMAEREGRDWKLLLE</sequence>
<evidence type="ECO:0000256" key="1">
    <source>
        <dbReference type="SAM" id="MobiDB-lite"/>
    </source>
</evidence>
<feature type="compositionally biased region" description="Basic and acidic residues" evidence="1">
    <location>
        <begin position="180"/>
        <end position="197"/>
    </location>
</feature>
<protein>
    <submittedName>
        <fullName evidence="2">Uncharacterized protein</fullName>
    </submittedName>
</protein>
<feature type="compositionally biased region" description="Polar residues" evidence="1">
    <location>
        <begin position="517"/>
        <end position="526"/>
    </location>
</feature>
<proteinExistence type="predicted"/>
<dbReference type="Proteomes" id="UP000199727">
    <property type="component" value="Unassembled WGS sequence"/>
</dbReference>
<gene>
    <name evidence="2" type="ORF">C361_04715</name>
</gene>
<evidence type="ECO:0000313" key="2">
    <source>
        <dbReference type="EMBL" id="OXG17724.1"/>
    </source>
</evidence>
<feature type="compositionally biased region" description="Low complexity" evidence="1">
    <location>
        <begin position="528"/>
        <end position="572"/>
    </location>
</feature>
<feature type="region of interest" description="Disordered" evidence="1">
    <location>
        <begin position="500"/>
        <end position="572"/>
    </location>
</feature>
<dbReference type="AlphaFoldDB" id="A0A854QH62"/>
<organism evidence="2 3">
    <name type="scientific">Cryptococcus neoformans Tu259-1</name>
    <dbReference type="NCBI Taxonomy" id="1230072"/>
    <lineage>
        <taxon>Eukaryota</taxon>
        <taxon>Fungi</taxon>
        <taxon>Dikarya</taxon>
        <taxon>Basidiomycota</taxon>
        <taxon>Agaricomycotina</taxon>
        <taxon>Tremellomycetes</taxon>
        <taxon>Tremellales</taxon>
        <taxon>Cryptococcaceae</taxon>
        <taxon>Cryptococcus</taxon>
        <taxon>Cryptococcus neoformans species complex</taxon>
    </lineage>
</organism>
<name>A0A854QH62_CRYNE</name>
<dbReference type="OrthoDB" id="2595549at2759"/>
<dbReference type="EMBL" id="AMKT01000059">
    <property type="protein sequence ID" value="OXG17724.1"/>
    <property type="molecule type" value="Genomic_DNA"/>
</dbReference>
<feature type="region of interest" description="Disordered" evidence="1">
    <location>
        <begin position="441"/>
        <end position="462"/>
    </location>
</feature>